<reference evidence="1" key="3">
    <citation type="submission" date="2023-03" db="UniProtKB">
        <authorList>
            <consortium name="EnsemblPlants"/>
        </authorList>
    </citation>
    <scope>IDENTIFICATION</scope>
    <source>
        <strain evidence="1">cv. Chiifu-401-42</strain>
    </source>
</reference>
<protein>
    <submittedName>
        <fullName evidence="1">Uncharacterized protein</fullName>
    </submittedName>
</protein>
<reference evidence="1 2" key="1">
    <citation type="journal article" date="2011" name="Nat. Genet.">
        <title>The genome of the mesopolyploid crop species Brassica rapa.</title>
        <authorList>
            <consortium name="Brassica rapa Genome Sequencing Project Consortium"/>
            <person name="Wang X."/>
            <person name="Wang H."/>
            <person name="Wang J."/>
            <person name="Sun R."/>
            <person name="Wu J."/>
            <person name="Liu S."/>
            <person name="Bai Y."/>
            <person name="Mun J.H."/>
            <person name="Bancroft I."/>
            <person name="Cheng F."/>
            <person name="Huang S."/>
            <person name="Li X."/>
            <person name="Hua W."/>
            <person name="Wang J."/>
            <person name="Wang X."/>
            <person name="Freeling M."/>
            <person name="Pires J.C."/>
            <person name="Paterson A.H."/>
            <person name="Chalhoub B."/>
            <person name="Wang B."/>
            <person name="Hayward A."/>
            <person name="Sharpe A.G."/>
            <person name="Park B.S."/>
            <person name="Weisshaar B."/>
            <person name="Liu B."/>
            <person name="Li B."/>
            <person name="Liu B."/>
            <person name="Tong C."/>
            <person name="Song C."/>
            <person name="Duran C."/>
            <person name="Peng C."/>
            <person name="Geng C."/>
            <person name="Koh C."/>
            <person name="Lin C."/>
            <person name="Edwards D."/>
            <person name="Mu D."/>
            <person name="Shen D."/>
            <person name="Soumpourou E."/>
            <person name="Li F."/>
            <person name="Fraser F."/>
            <person name="Conant G."/>
            <person name="Lassalle G."/>
            <person name="King G.J."/>
            <person name="Bonnema G."/>
            <person name="Tang H."/>
            <person name="Wang H."/>
            <person name="Belcram H."/>
            <person name="Zhou H."/>
            <person name="Hirakawa H."/>
            <person name="Abe H."/>
            <person name="Guo H."/>
            <person name="Wang H."/>
            <person name="Jin H."/>
            <person name="Parkin I.A."/>
            <person name="Batley J."/>
            <person name="Kim J.S."/>
            <person name="Just J."/>
            <person name="Li J."/>
            <person name="Xu J."/>
            <person name="Deng J."/>
            <person name="Kim J.A."/>
            <person name="Li J."/>
            <person name="Yu J."/>
            <person name="Meng J."/>
            <person name="Wang J."/>
            <person name="Min J."/>
            <person name="Poulain J."/>
            <person name="Wang J."/>
            <person name="Hatakeyama K."/>
            <person name="Wu K."/>
            <person name="Wang L."/>
            <person name="Fang L."/>
            <person name="Trick M."/>
            <person name="Links M.G."/>
            <person name="Zhao M."/>
            <person name="Jin M."/>
            <person name="Ramchiary N."/>
            <person name="Drou N."/>
            <person name="Berkman P.J."/>
            <person name="Cai Q."/>
            <person name="Huang Q."/>
            <person name="Li R."/>
            <person name="Tabata S."/>
            <person name="Cheng S."/>
            <person name="Zhang S."/>
            <person name="Zhang S."/>
            <person name="Huang S."/>
            <person name="Sato S."/>
            <person name="Sun S."/>
            <person name="Kwon S.J."/>
            <person name="Choi S.R."/>
            <person name="Lee T.H."/>
            <person name="Fan W."/>
            <person name="Zhao X."/>
            <person name="Tan X."/>
            <person name="Xu X."/>
            <person name="Wang Y."/>
            <person name="Qiu Y."/>
            <person name="Yin Y."/>
            <person name="Li Y."/>
            <person name="Du Y."/>
            <person name="Liao Y."/>
            <person name="Lim Y."/>
            <person name="Narusaka Y."/>
            <person name="Wang Y."/>
            <person name="Wang Z."/>
            <person name="Li Z."/>
            <person name="Wang Z."/>
            <person name="Xiong Z."/>
            <person name="Zhang Z."/>
        </authorList>
    </citation>
    <scope>NUCLEOTIDE SEQUENCE [LARGE SCALE GENOMIC DNA]</scope>
    <source>
        <strain evidence="1 2">cv. Chiifu-401-42</strain>
    </source>
</reference>
<organism evidence="1 2">
    <name type="scientific">Brassica campestris</name>
    <name type="common">Field mustard</name>
    <dbReference type="NCBI Taxonomy" id="3711"/>
    <lineage>
        <taxon>Eukaryota</taxon>
        <taxon>Viridiplantae</taxon>
        <taxon>Streptophyta</taxon>
        <taxon>Embryophyta</taxon>
        <taxon>Tracheophyta</taxon>
        <taxon>Spermatophyta</taxon>
        <taxon>Magnoliopsida</taxon>
        <taxon>eudicotyledons</taxon>
        <taxon>Gunneridae</taxon>
        <taxon>Pentapetalae</taxon>
        <taxon>rosids</taxon>
        <taxon>malvids</taxon>
        <taxon>Brassicales</taxon>
        <taxon>Brassicaceae</taxon>
        <taxon>Brassiceae</taxon>
        <taxon>Brassica</taxon>
    </lineage>
</organism>
<dbReference type="HOGENOM" id="CLU_285189_0_0_1"/>
<name>M4CDY7_BRACM</name>
<dbReference type="Gramene" id="Bra002418.1">
    <property type="protein sequence ID" value="Bra002418.1-P"/>
    <property type="gene ID" value="Bra002418"/>
</dbReference>
<sequence>MMGKATKKSLPTEAELFVCLREDLQKLSKAVQDFVTQVNSNHNVFDNPSDDEYDLDLCDYKEDEEFFSEQSTDPSYGVFEDEADVSSDRYSFDNQLGDAIFDVYDEDDVKDNDASFDVHSFVPNYEKFDEDAMKQVTLAKVEDESVSFSESIYARETPTLSHEDFATSDGVKNNFDLKDTTHLLQTMSETSGWSHNYFEIISLSTKEDCFEEQKPEHVLIFDVEEKQTYVDAMNQQVRYDVWRKDCHRQIIRQPPDRDLRMHMSHRVKKFQCDVIYSDQVLHNTVDKDPSYEEENKRLNEDAEDVKSLLFTRWHVSNEPPDPGRSESLFNHVWSYSFSAYEGNSFNKFIALPLEDIITHSSNMCSKITRASDFVSSIDIEKHTKKIEQNVLYLTTSGNKFGNIALSFFWASEHELWNVRIVNSTKLFSNSNKARDENFCEAKKRKGSVFCEELYGAPRQLNLWNKSYSHGLMCGLSTEVCRDKSMIKLFCFCNWVLFTFQWTINLDFRSRNWGLELSEHFVSLSPQFTWSSLSARIRETNHDFPANHSAFCNPHAILSLHVSILEIFDFGFTSQRVNTVHYPAVFYGFDGLVLFGFCSVWVPLVTDLKVIQFMWMLDPAAQISMIWCAYTVFISNSLVCNDYQCTWLEHKKCKGVYTSATNLMWGLKYLSFKVLHDQTSLCFEMGCGCISLLLLHRFSGDCCSTSVVLMFLKAFISRPILFPWRYKTTGKFVELFSERHYSLRHRQQKFHALLLWLGLDIVIGLFRDVLVIEVMPEALISRCYHVLITILQREAAFPHGVDCILHIDWMVCLNWVISLVRRSMTEQRFLCVVFGGRKMLHCGVLMDLLLGENGKTKHLWAPWVLEFFMGLLQFVPVELECGFSQWRFGDVGCEFLCCTNVSCASRKMFCSILVLVRLPQPYGKHVSLSTVSMKVVLDYFHKHVFCDFSFATPFTSRCHTMGLFCCSTLLGLERECELATGWDFLWGFMVSYSTGTTACNWSTSHAISRESKLFLLPMDPLSGDFMSEYGVVLRPKSGHKHKIKADARQYKVIFASRTLGCEVIKFSLFASTTTPFRFEVESFVPGGT</sequence>
<dbReference type="InParanoid" id="M4CDY7"/>
<dbReference type="AlphaFoldDB" id="M4CDY7"/>
<keyword evidence="2" id="KW-1185">Reference proteome</keyword>
<evidence type="ECO:0000313" key="1">
    <source>
        <dbReference type="EnsemblPlants" id="Bra002418.1-P"/>
    </source>
</evidence>
<evidence type="ECO:0000313" key="2">
    <source>
        <dbReference type="Proteomes" id="UP000011750"/>
    </source>
</evidence>
<dbReference type="Proteomes" id="UP000011750">
    <property type="component" value="Chromosome A10"/>
</dbReference>
<accession>M4CDY7</accession>
<reference evidence="1 2" key="2">
    <citation type="journal article" date="2018" name="Hortic Res">
        <title>Improved Brassica rapa reference genome by single-molecule sequencing and chromosome conformation capture technologies.</title>
        <authorList>
            <person name="Zhang L."/>
            <person name="Cai X."/>
            <person name="Wu J."/>
            <person name="Liu M."/>
            <person name="Grob S."/>
            <person name="Cheng F."/>
            <person name="Liang J."/>
            <person name="Cai C."/>
            <person name="Liu Z."/>
            <person name="Liu B."/>
            <person name="Wang F."/>
            <person name="Li S."/>
            <person name="Liu F."/>
            <person name="Li X."/>
            <person name="Cheng L."/>
            <person name="Yang W."/>
            <person name="Li M.H."/>
            <person name="Grossniklaus U."/>
            <person name="Zheng H."/>
            <person name="Wang X."/>
        </authorList>
    </citation>
    <scope>NUCLEOTIDE SEQUENCE [LARGE SCALE GENOMIC DNA]</scope>
    <source>
        <strain evidence="1 2">cv. Chiifu-401-42</strain>
    </source>
</reference>
<dbReference type="EnsemblPlants" id="Bra002418.1">
    <property type="protein sequence ID" value="Bra002418.1-P"/>
    <property type="gene ID" value="Bra002418"/>
</dbReference>
<proteinExistence type="predicted"/>